<dbReference type="SUPFAM" id="SSF109604">
    <property type="entry name" value="HD-domain/PDEase-like"/>
    <property type="match status" value="1"/>
</dbReference>
<evidence type="ECO:0000256" key="3">
    <source>
        <dbReference type="ARBA" id="ARBA00022692"/>
    </source>
</evidence>
<keyword evidence="5 9" id="KW-1133">Transmembrane helix</keyword>
<protein>
    <submittedName>
        <fullName evidence="11">DUF5706 domain-containing protein</fullName>
    </submittedName>
</protein>
<keyword evidence="7 9" id="KW-0472">Membrane</keyword>
<dbReference type="Gene3D" id="1.10.3210.10">
    <property type="entry name" value="Hypothetical protein af1432"/>
    <property type="match status" value="1"/>
</dbReference>
<evidence type="ECO:0000256" key="9">
    <source>
        <dbReference type="SAM" id="Phobius"/>
    </source>
</evidence>
<dbReference type="InterPro" id="IPR009218">
    <property type="entry name" value="HD_phosphohydro"/>
</dbReference>
<accession>A0ABY3YR33</accession>
<keyword evidence="3 9" id="KW-0812">Transmembrane</keyword>
<gene>
    <name evidence="11" type="ORF">MQE36_07210</name>
</gene>
<dbReference type="CDD" id="cd00077">
    <property type="entry name" value="HDc"/>
    <property type="match status" value="1"/>
</dbReference>
<keyword evidence="12" id="KW-1185">Reference proteome</keyword>
<evidence type="ECO:0000256" key="5">
    <source>
        <dbReference type="ARBA" id="ARBA00022989"/>
    </source>
</evidence>
<dbReference type="SMART" id="SM00471">
    <property type="entry name" value="HDc"/>
    <property type="match status" value="1"/>
</dbReference>
<dbReference type="Pfam" id="PF18967">
    <property type="entry name" value="PycTM"/>
    <property type="match status" value="1"/>
</dbReference>
<keyword evidence="2" id="KW-1003">Cell membrane</keyword>
<dbReference type="RefSeq" id="WP_242938491.1">
    <property type="nucleotide sequence ID" value="NZ_CP094326.1"/>
</dbReference>
<evidence type="ECO:0000313" key="12">
    <source>
        <dbReference type="Proteomes" id="UP000829476"/>
    </source>
</evidence>
<dbReference type="InterPro" id="IPR003607">
    <property type="entry name" value="HD/PDEase_dom"/>
</dbReference>
<evidence type="ECO:0000256" key="4">
    <source>
        <dbReference type="ARBA" id="ARBA00022741"/>
    </source>
</evidence>
<evidence type="ECO:0000256" key="2">
    <source>
        <dbReference type="ARBA" id="ARBA00022475"/>
    </source>
</evidence>
<organism evidence="11 12">
    <name type="scientific">Zhouia spongiae</name>
    <dbReference type="NCBI Taxonomy" id="2202721"/>
    <lineage>
        <taxon>Bacteria</taxon>
        <taxon>Pseudomonadati</taxon>
        <taxon>Bacteroidota</taxon>
        <taxon>Flavobacteriia</taxon>
        <taxon>Flavobacteriales</taxon>
        <taxon>Flavobacteriaceae</taxon>
        <taxon>Zhouia</taxon>
    </lineage>
</organism>
<feature type="transmembrane region" description="Helical" evidence="9">
    <location>
        <begin position="279"/>
        <end position="299"/>
    </location>
</feature>
<reference evidence="11 12" key="1">
    <citation type="journal article" date="2018" name="Int. J. Syst. Evol. Microbiol.">
        <title>Zhouia spongiae sp. nov., isolated from a marine sponge.</title>
        <authorList>
            <person name="Zhuang L."/>
            <person name="Lin B."/>
            <person name="Qin F."/>
            <person name="Luo L."/>
        </authorList>
    </citation>
    <scope>NUCLEOTIDE SEQUENCE [LARGE SCALE GENOMIC DNA]</scope>
    <source>
        <strain evidence="11 12">HN-Y44</strain>
    </source>
</reference>
<dbReference type="Proteomes" id="UP000829476">
    <property type="component" value="Chromosome"/>
</dbReference>
<feature type="coiled-coil region" evidence="8">
    <location>
        <begin position="185"/>
        <end position="219"/>
    </location>
</feature>
<evidence type="ECO:0000259" key="10">
    <source>
        <dbReference type="SMART" id="SM00471"/>
    </source>
</evidence>
<evidence type="ECO:0000256" key="1">
    <source>
        <dbReference type="ARBA" id="ARBA00004236"/>
    </source>
</evidence>
<dbReference type="Pfam" id="PF01966">
    <property type="entry name" value="HD"/>
    <property type="match status" value="1"/>
</dbReference>
<comment type="subcellular location">
    <subcellularLocation>
        <location evidence="1">Cell membrane</location>
    </subcellularLocation>
</comment>
<dbReference type="PANTHER" id="PTHR21174">
    <property type="match status" value="1"/>
</dbReference>
<name>A0ABY3YR33_9FLAO</name>
<evidence type="ECO:0000256" key="7">
    <source>
        <dbReference type="ARBA" id="ARBA00023136"/>
    </source>
</evidence>
<sequence>MATILEKAKEYVLNSLNRDLPHGYLYHNYNHTQRVVKHVHELIEANAITPENAEILELAAWFHDIGYIKTRKEHEKEGALIAEDFLKRQDYPEEKIQTVKNCILATAFNAVPETALEKILADADFSHFASANYDEISDLLREELRLLNLKEYSDEEWLEENIKMFNEHHKFHTNYAIEMWQPQKNKNLLKLIKSQRKLIDKVKAERSKALEKNQKKQKNQVPERGVETMFRVAMRNHINLSSIADTKANILLSVNAIIISLALSNLIPKLDNPSNAYLIYPTIIFVCFSVISMVLSILATRPQITSGEFTKQDVIDRKVNLLFFGNFYKMELDEYQWGINEVMNDKDYLYNSLSKDLYFLGKVLERKYRILRVTYGIFMIGIIISVLAFGISFKTAGF</sequence>
<evidence type="ECO:0000313" key="11">
    <source>
        <dbReference type="EMBL" id="UNZ00124.1"/>
    </source>
</evidence>
<dbReference type="InterPro" id="IPR006674">
    <property type="entry name" value="HD_domain"/>
</dbReference>
<proteinExistence type="predicted"/>
<dbReference type="InterPro" id="IPR043760">
    <property type="entry name" value="PycTM_dom"/>
</dbReference>
<dbReference type="PANTHER" id="PTHR21174:SF0">
    <property type="entry name" value="HD PHOSPHOHYDROLASE FAMILY PROTEIN-RELATED"/>
    <property type="match status" value="1"/>
</dbReference>
<feature type="transmembrane region" description="Helical" evidence="9">
    <location>
        <begin position="248"/>
        <end position="267"/>
    </location>
</feature>
<dbReference type="EMBL" id="CP094326">
    <property type="protein sequence ID" value="UNZ00124.1"/>
    <property type="molecule type" value="Genomic_DNA"/>
</dbReference>
<feature type="domain" description="HD/PDEase" evidence="10">
    <location>
        <begin position="24"/>
        <end position="138"/>
    </location>
</feature>
<feature type="transmembrane region" description="Helical" evidence="9">
    <location>
        <begin position="373"/>
        <end position="393"/>
    </location>
</feature>
<evidence type="ECO:0000256" key="8">
    <source>
        <dbReference type="SAM" id="Coils"/>
    </source>
</evidence>
<keyword evidence="6" id="KW-0051">Antiviral defense</keyword>
<keyword evidence="8" id="KW-0175">Coiled coil</keyword>
<evidence type="ECO:0000256" key="6">
    <source>
        <dbReference type="ARBA" id="ARBA00023118"/>
    </source>
</evidence>
<keyword evidence="4" id="KW-0547">Nucleotide-binding</keyword>